<dbReference type="PANTHER" id="PTHR42978:SF6">
    <property type="entry name" value="QUORUM-QUENCHING LACTONASE YTNP-RELATED"/>
    <property type="match status" value="1"/>
</dbReference>
<organism evidence="6 7">
    <name type="scientific">Rhizobium oryzicola</name>
    <dbReference type="NCBI Taxonomy" id="1232668"/>
    <lineage>
        <taxon>Bacteria</taxon>
        <taxon>Pseudomonadati</taxon>
        <taxon>Pseudomonadota</taxon>
        <taxon>Alphaproteobacteria</taxon>
        <taxon>Hyphomicrobiales</taxon>
        <taxon>Rhizobiaceae</taxon>
        <taxon>Rhizobium/Agrobacterium group</taxon>
        <taxon>Rhizobium</taxon>
    </lineage>
</organism>
<dbReference type="CDD" id="cd16277">
    <property type="entry name" value="metallo-hydrolase-like_MBL-fold"/>
    <property type="match status" value="1"/>
</dbReference>
<dbReference type="InterPro" id="IPR036866">
    <property type="entry name" value="RibonucZ/Hydroxyglut_hydro"/>
</dbReference>
<evidence type="ECO:0000259" key="5">
    <source>
        <dbReference type="SMART" id="SM00849"/>
    </source>
</evidence>
<evidence type="ECO:0000256" key="2">
    <source>
        <dbReference type="ARBA" id="ARBA00022723"/>
    </source>
</evidence>
<evidence type="ECO:0000313" key="7">
    <source>
        <dbReference type="Proteomes" id="UP001169006"/>
    </source>
</evidence>
<keyword evidence="7" id="KW-1185">Reference proteome</keyword>
<dbReference type="SUPFAM" id="SSF56281">
    <property type="entry name" value="Metallo-hydrolase/oxidoreductase"/>
    <property type="match status" value="1"/>
</dbReference>
<keyword evidence="2" id="KW-0479">Metal-binding</keyword>
<feature type="domain" description="Metallo-beta-lactamase" evidence="5">
    <location>
        <begin position="55"/>
        <end position="268"/>
    </location>
</feature>
<dbReference type="Pfam" id="PF00753">
    <property type="entry name" value="Lactamase_B"/>
    <property type="match status" value="1"/>
</dbReference>
<dbReference type="PANTHER" id="PTHR42978">
    <property type="entry name" value="QUORUM-QUENCHING LACTONASE YTNP-RELATED-RELATED"/>
    <property type="match status" value="1"/>
</dbReference>
<sequence>MKIGNATLDTVVDIDPFALPIDLLFPGKTVEMLADHRSWLEPSHVEFAAGTILLGVQSHVLRVGGRIVLIDTCVGEHRPRPRRADWHQRLASGYLERLGALGIRPEDVDFVLCTHLHADHVGWNTMLADGRWVPTFPNARYLIGRAEYEHWQASEAEQPGSHNHGAFADSVAPLVEADRVDLVEDGFSLFEGVTLQPLPGHSPGQLGLCLCHRSEKVLFCADAVHSPVQVPHPNWASRFCADPQQAIATRIAVFEDSAANGTVLVPAHLRHSSGLRVLRAGAVFTPEFLP</sequence>
<evidence type="ECO:0000313" key="6">
    <source>
        <dbReference type="EMBL" id="MDO1583409.1"/>
    </source>
</evidence>
<evidence type="ECO:0000256" key="1">
    <source>
        <dbReference type="ARBA" id="ARBA00007749"/>
    </source>
</evidence>
<proteinExistence type="inferred from homology"/>
<reference evidence="6" key="1">
    <citation type="journal article" date="2015" name="Int. J. Syst. Evol. Microbiol.">
        <title>Rhizobium oryzicola sp. nov., potential plant-growth-promoting endophytic bacteria isolated from rice roots.</title>
        <authorList>
            <person name="Zhang X.X."/>
            <person name="Gao J.S."/>
            <person name="Cao Y.H."/>
            <person name="Sheirdil R.A."/>
            <person name="Wang X.C."/>
            <person name="Zhang L."/>
        </authorList>
    </citation>
    <scope>NUCLEOTIDE SEQUENCE</scope>
    <source>
        <strain evidence="6">05753</strain>
    </source>
</reference>
<comment type="caution">
    <text evidence="6">The sequence shown here is derived from an EMBL/GenBank/DDBJ whole genome shotgun (WGS) entry which is preliminary data.</text>
</comment>
<name>A0ABT8SY72_9HYPH</name>
<gene>
    <name evidence="6" type="ORF">Q2T52_15070</name>
</gene>
<dbReference type="EMBL" id="JAUKWQ010000004">
    <property type="protein sequence ID" value="MDO1583409.1"/>
    <property type="molecule type" value="Genomic_DNA"/>
</dbReference>
<accession>A0ABT8SY72</accession>
<keyword evidence="4" id="KW-0862">Zinc</keyword>
<keyword evidence="3" id="KW-0378">Hydrolase</keyword>
<dbReference type="InterPro" id="IPR051013">
    <property type="entry name" value="MBL_superfamily_lactonases"/>
</dbReference>
<dbReference type="InterPro" id="IPR001279">
    <property type="entry name" value="Metallo-B-lactamas"/>
</dbReference>
<reference evidence="6" key="2">
    <citation type="submission" date="2023-07" db="EMBL/GenBank/DDBJ databases">
        <authorList>
            <person name="Sun H."/>
        </authorList>
    </citation>
    <scope>NUCLEOTIDE SEQUENCE</scope>
    <source>
        <strain evidence="6">05753</strain>
    </source>
</reference>
<evidence type="ECO:0000256" key="4">
    <source>
        <dbReference type="ARBA" id="ARBA00022833"/>
    </source>
</evidence>
<protein>
    <submittedName>
        <fullName evidence="6">MBL fold metallo-hydrolase</fullName>
    </submittedName>
</protein>
<comment type="similarity">
    <text evidence="1">Belongs to the metallo-beta-lactamase superfamily.</text>
</comment>
<dbReference type="Proteomes" id="UP001169006">
    <property type="component" value="Unassembled WGS sequence"/>
</dbReference>
<dbReference type="SMART" id="SM00849">
    <property type="entry name" value="Lactamase_B"/>
    <property type="match status" value="1"/>
</dbReference>
<dbReference type="RefSeq" id="WP_302077594.1">
    <property type="nucleotide sequence ID" value="NZ_JAUKWQ010000004.1"/>
</dbReference>
<dbReference type="Gene3D" id="3.60.15.10">
    <property type="entry name" value="Ribonuclease Z/Hydroxyacylglutathione hydrolase-like"/>
    <property type="match status" value="1"/>
</dbReference>
<evidence type="ECO:0000256" key="3">
    <source>
        <dbReference type="ARBA" id="ARBA00022801"/>
    </source>
</evidence>